<dbReference type="Gene3D" id="2.30.29.30">
    <property type="entry name" value="Pleckstrin-homology domain (PH domain)/Phosphotyrosine-binding domain (PTB)"/>
    <property type="match status" value="1"/>
</dbReference>
<feature type="domain" description="PH" evidence="11">
    <location>
        <begin position="1"/>
        <end position="65"/>
    </location>
</feature>
<protein>
    <recommendedName>
        <fullName evidence="2">non-specific serine/threonine protein kinase</fullName>
        <ecNumber evidence="2">2.7.11.1</ecNumber>
    </recommendedName>
</protein>
<evidence type="ECO:0007829" key="16">
    <source>
        <dbReference type="PeptideAtlas" id="A0A498M0N2"/>
    </source>
</evidence>
<evidence type="ECO:0000256" key="1">
    <source>
        <dbReference type="ARBA" id="ARBA00006935"/>
    </source>
</evidence>
<comment type="similarity">
    <text evidence="1">Belongs to the protein kinase superfamily. AGC Ser/Thr protein kinase family. RAC subfamily.</text>
</comment>
<evidence type="ECO:0000313" key="14">
    <source>
        <dbReference type="EMBL" id="RXN14090.1"/>
    </source>
</evidence>
<dbReference type="Proteomes" id="UP000290572">
    <property type="component" value="Unassembled WGS sequence"/>
</dbReference>
<feature type="compositionally biased region" description="Basic and acidic residues" evidence="10">
    <location>
        <begin position="783"/>
        <end position="793"/>
    </location>
</feature>
<dbReference type="Pfam" id="PF00069">
    <property type="entry name" value="Pkinase"/>
    <property type="match status" value="1"/>
</dbReference>
<feature type="compositionally biased region" description="Basic and acidic residues" evidence="10">
    <location>
        <begin position="1430"/>
        <end position="1456"/>
    </location>
</feature>
<gene>
    <name evidence="14" type="ORF">ROHU_009256</name>
</gene>
<evidence type="ECO:0000259" key="13">
    <source>
        <dbReference type="PROSITE" id="PS51285"/>
    </source>
</evidence>
<evidence type="ECO:0000256" key="9">
    <source>
        <dbReference type="PROSITE-ProRule" id="PRU10141"/>
    </source>
</evidence>
<feature type="compositionally biased region" description="Basic residues" evidence="10">
    <location>
        <begin position="654"/>
        <end position="664"/>
    </location>
</feature>
<feature type="region of interest" description="Disordered" evidence="10">
    <location>
        <begin position="634"/>
        <end position="711"/>
    </location>
</feature>
<keyword evidence="4" id="KW-0597">Phosphoprotein</keyword>
<feature type="compositionally biased region" description="Polar residues" evidence="10">
    <location>
        <begin position="1640"/>
        <end position="1649"/>
    </location>
</feature>
<feature type="region of interest" description="Disordered" evidence="10">
    <location>
        <begin position="425"/>
        <end position="477"/>
    </location>
</feature>
<dbReference type="Pfam" id="PF00433">
    <property type="entry name" value="Pkinase_C"/>
    <property type="match status" value="1"/>
</dbReference>
<feature type="region of interest" description="Disordered" evidence="10">
    <location>
        <begin position="757"/>
        <end position="997"/>
    </location>
</feature>
<feature type="compositionally biased region" description="Low complexity" evidence="10">
    <location>
        <begin position="811"/>
        <end position="821"/>
    </location>
</feature>
<evidence type="ECO:0000256" key="7">
    <source>
        <dbReference type="ARBA" id="ARBA00022777"/>
    </source>
</evidence>
<feature type="region of interest" description="Disordered" evidence="10">
    <location>
        <begin position="1088"/>
        <end position="1715"/>
    </location>
</feature>
<evidence type="ECO:0000256" key="10">
    <source>
        <dbReference type="SAM" id="MobiDB-lite"/>
    </source>
</evidence>
<dbReference type="PROSITE" id="PS51285">
    <property type="entry name" value="AGC_KINASE_CTER"/>
    <property type="match status" value="1"/>
</dbReference>
<dbReference type="InterPro" id="IPR011993">
    <property type="entry name" value="PH-like_dom_sf"/>
</dbReference>
<keyword evidence="7" id="KW-0418">Kinase</keyword>
<dbReference type="SUPFAM" id="SSF56112">
    <property type="entry name" value="Protein kinase-like (PK-like)"/>
    <property type="match status" value="1"/>
</dbReference>
<dbReference type="PROSITE" id="PS50011">
    <property type="entry name" value="PROTEIN_KINASE_DOM"/>
    <property type="match status" value="1"/>
</dbReference>
<feature type="compositionally biased region" description="Low complexity" evidence="10">
    <location>
        <begin position="917"/>
        <end position="929"/>
    </location>
</feature>
<feature type="compositionally biased region" description="Polar residues" evidence="10">
    <location>
        <begin position="1659"/>
        <end position="1672"/>
    </location>
</feature>
<feature type="compositionally biased region" description="Basic and acidic residues" evidence="10">
    <location>
        <begin position="1156"/>
        <end position="1171"/>
    </location>
</feature>
<accession>A0A498M0N2</accession>
<feature type="compositionally biased region" description="Polar residues" evidence="10">
    <location>
        <begin position="1774"/>
        <end position="1798"/>
    </location>
</feature>
<feature type="compositionally biased region" description="Polar residues" evidence="10">
    <location>
        <begin position="1532"/>
        <end position="1546"/>
    </location>
</feature>
<dbReference type="InterPro" id="IPR017441">
    <property type="entry name" value="Protein_kinase_ATP_BS"/>
</dbReference>
<feature type="compositionally biased region" description="Low complexity" evidence="10">
    <location>
        <begin position="831"/>
        <end position="845"/>
    </location>
</feature>
<dbReference type="InterPro" id="IPR011009">
    <property type="entry name" value="Kinase-like_dom_sf"/>
</dbReference>
<dbReference type="InterPro" id="IPR001849">
    <property type="entry name" value="PH_domain"/>
</dbReference>
<feature type="compositionally biased region" description="Polar residues" evidence="10">
    <location>
        <begin position="1313"/>
        <end position="1323"/>
    </location>
</feature>
<feature type="compositionally biased region" description="Polar residues" evidence="10">
    <location>
        <begin position="1295"/>
        <end position="1304"/>
    </location>
</feature>
<keyword evidence="16" id="KW-1267">Proteomics identification</keyword>
<keyword evidence="5" id="KW-0808">Transferase</keyword>
<dbReference type="Pfam" id="PF15308">
    <property type="entry name" value="CEP170_C"/>
    <property type="match status" value="1"/>
</dbReference>
<dbReference type="EC" id="2.7.11.1" evidence="2"/>
<feature type="domain" description="AGC-kinase C-terminal" evidence="13">
    <location>
        <begin position="337"/>
        <end position="399"/>
    </location>
</feature>
<comment type="caution">
    <text evidence="14">The sequence shown here is derived from an EMBL/GenBank/DDBJ whole genome shotgun (WGS) entry which is preliminary data.</text>
</comment>
<dbReference type="PROSITE" id="PS50003">
    <property type="entry name" value="PH_DOMAIN"/>
    <property type="match status" value="1"/>
</dbReference>
<feature type="compositionally biased region" description="Polar residues" evidence="10">
    <location>
        <begin position="943"/>
        <end position="957"/>
    </location>
</feature>
<dbReference type="FunFam" id="1.10.510.10:FF:000033">
    <property type="entry name" value="Non-specific serine/threonine protein kinase"/>
    <property type="match status" value="1"/>
</dbReference>
<organism evidence="14 15">
    <name type="scientific">Labeo rohita</name>
    <name type="common">Indian major carp</name>
    <name type="synonym">Cyprinus rohita</name>
    <dbReference type="NCBI Taxonomy" id="84645"/>
    <lineage>
        <taxon>Eukaryota</taxon>
        <taxon>Metazoa</taxon>
        <taxon>Chordata</taxon>
        <taxon>Craniata</taxon>
        <taxon>Vertebrata</taxon>
        <taxon>Euteleostomi</taxon>
        <taxon>Actinopterygii</taxon>
        <taxon>Neopterygii</taxon>
        <taxon>Teleostei</taxon>
        <taxon>Ostariophysi</taxon>
        <taxon>Cypriniformes</taxon>
        <taxon>Cyprinidae</taxon>
        <taxon>Labeoninae</taxon>
        <taxon>Labeonini</taxon>
        <taxon>Labeo</taxon>
    </lineage>
</organism>
<evidence type="ECO:0000313" key="15">
    <source>
        <dbReference type="Proteomes" id="UP000290572"/>
    </source>
</evidence>
<evidence type="ECO:0000256" key="4">
    <source>
        <dbReference type="ARBA" id="ARBA00022553"/>
    </source>
</evidence>
<dbReference type="STRING" id="84645.A0A498M0N2"/>
<evidence type="ECO:0000259" key="12">
    <source>
        <dbReference type="PROSITE" id="PS50011"/>
    </source>
</evidence>
<dbReference type="SUPFAM" id="SSF50729">
    <property type="entry name" value="PH domain-like"/>
    <property type="match status" value="1"/>
</dbReference>
<dbReference type="GO" id="GO:0004674">
    <property type="term" value="F:protein serine/threonine kinase activity"/>
    <property type="evidence" value="ECO:0007669"/>
    <property type="project" value="UniProtKB-KW"/>
</dbReference>
<dbReference type="InterPro" id="IPR029300">
    <property type="entry name" value="CEP170_C"/>
</dbReference>
<dbReference type="InterPro" id="IPR008271">
    <property type="entry name" value="Ser/Thr_kinase_AS"/>
</dbReference>
<dbReference type="SMART" id="SM00220">
    <property type="entry name" value="S_TKc"/>
    <property type="match status" value="1"/>
</dbReference>
<feature type="compositionally biased region" description="Polar residues" evidence="10">
    <location>
        <begin position="1703"/>
        <end position="1714"/>
    </location>
</feature>
<feature type="compositionally biased region" description="Basic and acidic residues" evidence="10">
    <location>
        <begin position="1829"/>
        <end position="1840"/>
    </location>
</feature>
<evidence type="ECO:0000256" key="2">
    <source>
        <dbReference type="ARBA" id="ARBA00012513"/>
    </source>
</evidence>
<keyword evidence="8 9" id="KW-0067">ATP-binding</keyword>
<reference evidence="14 15" key="1">
    <citation type="submission" date="2018-03" db="EMBL/GenBank/DDBJ databases">
        <title>Draft genome sequence of Rohu Carp (Labeo rohita).</title>
        <authorList>
            <person name="Das P."/>
            <person name="Kushwaha B."/>
            <person name="Joshi C.G."/>
            <person name="Kumar D."/>
            <person name="Nagpure N.S."/>
            <person name="Sahoo L."/>
            <person name="Das S.P."/>
            <person name="Bit A."/>
            <person name="Patnaik S."/>
            <person name="Meher P.K."/>
            <person name="Jayasankar P."/>
            <person name="Koringa P.G."/>
            <person name="Patel N.V."/>
            <person name="Hinsu A.T."/>
            <person name="Kumar R."/>
            <person name="Pandey M."/>
            <person name="Agarwal S."/>
            <person name="Srivastava S."/>
            <person name="Singh M."/>
            <person name="Iquebal M.A."/>
            <person name="Jaiswal S."/>
            <person name="Angadi U.B."/>
            <person name="Kumar N."/>
            <person name="Raza M."/>
            <person name="Shah T.M."/>
            <person name="Rai A."/>
            <person name="Jena J.K."/>
        </authorList>
    </citation>
    <scope>NUCLEOTIDE SEQUENCE [LARGE SCALE GENOMIC DNA]</scope>
    <source>
        <strain evidence="14">DASCIFA01</strain>
        <tissue evidence="14">Testis</tissue>
    </source>
</reference>
<keyword evidence="15" id="KW-1185">Reference proteome</keyword>
<dbReference type="InterPro" id="IPR000961">
    <property type="entry name" value="AGC-kinase_C"/>
</dbReference>
<feature type="compositionally biased region" description="Basic and acidic residues" evidence="10">
    <location>
        <begin position="1580"/>
        <end position="1593"/>
    </location>
</feature>
<feature type="compositionally biased region" description="Basic and acidic residues" evidence="10">
    <location>
        <begin position="449"/>
        <end position="470"/>
    </location>
</feature>
<dbReference type="PROSITE" id="PS00107">
    <property type="entry name" value="PROTEIN_KINASE_ATP"/>
    <property type="match status" value="1"/>
</dbReference>
<feature type="compositionally biased region" description="Polar residues" evidence="10">
    <location>
        <begin position="1395"/>
        <end position="1419"/>
    </location>
</feature>
<keyword evidence="6 9" id="KW-0547">Nucleotide-binding</keyword>
<name>A0A498M0N2_LABRO</name>
<dbReference type="PROSITE" id="PS00108">
    <property type="entry name" value="PROTEIN_KINASE_ST"/>
    <property type="match status" value="1"/>
</dbReference>
<dbReference type="EMBL" id="QBIY01012924">
    <property type="protein sequence ID" value="RXN14090.1"/>
    <property type="molecule type" value="Genomic_DNA"/>
</dbReference>
<feature type="domain" description="Protein kinase" evidence="12">
    <location>
        <begin position="100"/>
        <end position="336"/>
    </location>
</feature>
<dbReference type="PANTHER" id="PTHR24351">
    <property type="entry name" value="RIBOSOMAL PROTEIN S6 KINASE"/>
    <property type="match status" value="1"/>
</dbReference>
<dbReference type="SMART" id="SM00133">
    <property type="entry name" value="S_TK_X"/>
    <property type="match status" value="1"/>
</dbReference>
<evidence type="ECO:0000256" key="8">
    <source>
        <dbReference type="ARBA" id="ARBA00022840"/>
    </source>
</evidence>
<feature type="binding site" evidence="9">
    <location>
        <position position="139"/>
    </location>
    <ligand>
        <name>ATP</name>
        <dbReference type="ChEBI" id="CHEBI:30616"/>
    </ligand>
</feature>
<dbReference type="FunFam" id="2.30.29.30:FF:000027">
    <property type="entry name" value="Non-specific serine/threonine protein kinase"/>
    <property type="match status" value="1"/>
</dbReference>
<dbReference type="Gene3D" id="3.30.200.20">
    <property type="entry name" value="Phosphorylase Kinase, domain 1"/>
    <property type="match status" value="2"/>
</dbReference>
<feature type="region of interest" description="Disordered" evidence="10">
    <location>
        <begin position="1770"/>
        <end position="1849"/>
    </location>
</feature>
<dbReference type="InterPro" id="IPR000719">
    <property type="entry name" value="Prot_kinase_dom"/>
</dbReference>
<keyword evidence="3" id="KW-0723">Serine/threonine-protein kinase</keyword>
<sequence>MSDVVIVKEGWLHKRECQLMKTERPKANTFIIRCLQWTTVIERTFHVETPEEREEWTTAIQAVADSLQKQEEERMDSSPDTMDMEMYLSKPRLKVTMHDFEYLKLLGKGTFGKVILVKEKATGKYYAMKILKKEVIVAKGLKYSFQTHDRLCFVMEYANGGELFFHLSRDRVFSEERAQFYGAEIVSALDYLHSEKNVVYRDLKLENLMLDKDGHIKITDFGLCKEGITEGATMKTFCGTPEYLAPEVLEDNDYGRAVDWWGLGVVMYEMMCGRLPFYNQDHEKLFELILMDEIRFPRTLGPEAKSLLLGLLQKDPKQRLGGGPDDAKEIMQHKFFAGIEWQDVYEKKLVPPFKPQVTSETDTRYFDVEFTGQTITITPPGQGCKGVSLRNKDECDIVVPGQQLWHSSPSATGNDLCWPGGLRANATESPVPRPTPLYGQPSWWGEEDSGNKEAHSEVRRSGESHSDITKEAPTAEDEFTFSVQEIRDGQTKSTYPYHREPSYFEIPTKEFHMQSKSPATDLIDIPTKDTNIPLISTPPVVQSHASFTIEFDDCMPGKIKIKDHVTKFSSRQRSKQQQQPSNSLVVTPTEVLSAESKVADWLVQSDVSMMCRRPPCEDVYSTKSDLAMHIRTLKGHHHEDGTQSDSEDPERTMKGQRSKSHHSMKSQSSVQSHQSAQSKKSEPPESVLSQESASVQKFHHPQSVSPHKHHEGELDEIEVHPVQEASSPPQAEVKAIHPEPHTQQAFIIEFFDDNPRKKRSQSFTHNSAHADSYSALKAKLEKRKGLAHGERPASVHGHVPPTQQITVPLKGSSHGGSQRSSSLRREKTEDSGTSTSLLGTSSRSSPAITIKPFGSVGRKSKLAQEFTAEFLKDTEKTPPPMSAPPVMMSPSHTLLPSPAEPSGPSSVSYPPSPSQLPPLSQSLLQATSPVSVPSQAPGRGPVSSASPLCSAGSTVPQFSPLLVSGVETKASRVTRTEEEDSLSDAGTYTIETESQDKEVEEARSMIDQVFGVLDAPEYSGQTLGVYRPVIDDGKDEQQFLSHSHGMAADVISTSSQGRGGDQVISLQAHPDVGGPKWVSRWASLADTYSDPGATQGSMGIPPQSGPPDRDDSMTSLIGQSFDILESEGSQVSRTRRVLPQVPPGEKLENTTPSILIRHETNMDHEPPEKGSRAPQQQDCTQRLRVQDDVDPDSLSDTSRSDDSSILDRSGRSQARRGTHSPSDNVNHSRGLRELPTPTPKPTSFYIGSEDGSCKSDVSKSPGFSQPERDSSPKVPPTTVLIRHLSGHESRRPVKPNSSAPNLQTHNKDVVPTKETSTSFVRQESFTKDRPSDNIQVKKLPHISSHPALRSLDTEEAVRDTFPFPKEADKSLTSPEEKLPGSSQRSKKGSFPAQEDSLSGDSDVDTASTVSMVSNKNAPVSANKKHTSASDLRKEKSSSGLQDKARQPTARERLSEKRRNHASSDNTGKAELSRRLQLRRSAGNRGSLDLSDNQHGQQLWPEAAASDHESSSRPNSRKKLTAPLPKEDPSKMTKGNQQVLTRSNSLSAPRPTRASMLRRARLGEASDNEGAETDRASQSSDHSKTPAEGKKLSRLDILAMPRKRTRSFTVPSDNESTSSKHGISNRPTEANGSVRKGASSEVRQATSKGTASVGKHSAARTRSSQVKHSSTTGSHRRQKDSEYSSTSEEEFETNSNSKHKRSHTSASTQTQTPQKAIQMRLKCGSLETEEDETQNEHFQNWSTHSAEIARLSQDLAKDLAILAREIHDVAGDGDSQASSGMGATTSPGSMPNTPASTISTREERPYASLQRFLLPQLRLPGASSCAKGHPPVDSKMQEADSAHPSLPLAL</sequence>
<dbReference type="InterPro" id="IPR017892">
    <property type="entry name" value="Pkinase_C"/>
</dbReference>
<proteinExistence type="evidence at protein level"/>
<feature type="compositionally biased region" description="Basic and acidic residues" evidence="10">
    <location>
        <begin position="1365"/>
        <end position="1378"/>
    </location>
</feature>
<dbReference type="GO" id="GO:0005524">
    <property type="term" value="F:ATP binding"/>
    <property type="evidence" value="ECO:0007669"/>
    <property type="project" value="UniProtKB-UniRule"/>
</dbReference>
<feature type="compositionally biased region" description="Low complexity" evidence="10">
    <location>
        <begin position="1808"/>
        <end position="1819"/>
    </location>
</feature>
<feature type="compositionally biased region" description="Polar residues" evidence="10">
    <location>
        <begin position="1606"/>
        <end position="1630"/>
    </location>
</feature>
<evidence type="ECO:0000256" key="5">
    <source>
        <dbReference type="ARBA" id="ARBA00022679"/>
    </source>
</evidence>
<evidence type="ECO:0000259" key="11">
    <source>
        <dbReference type="PROSITE" id="PS50003"/>
    </source>
</evidence>
<evidence type="ECO:0000256" key="6">
    <source>
        <dbReference type="ARBA" id="ARBA00022741"/>
    </source>
</evidence>
<feature type="compositionally biased region" description="Low complexity" evidence="10">
    <location>
        <begin position="665"/>
        <end position="678"/>
    </location>
</feature>
<dbReference type="Gene3D" id="1.10.510.10">
    <property type="entry name" value="Transferase(Phosphotransferase) domain 1"/>
    <property type="match status" value="1"/>
</dbReference>
<evidence type="ECO:0000256" key="3">
    <source>
        <dbReference type="ARBA" id="ARBA00022527"/>
    </source>
</evidence>